<dbReference type="FunCoup" id="A0A1E5RBI3">
    <property type="interactions" value="301"/>
</dbReference>
<dbReference type="AlphaFoldDB" id="A0A1E5RBI3"/>
<dbReference type="Proteomes" id="UP000095728">
    <property type="component" value="Unassembled WGS sequence"/>
</dbReference>
<evidence type="ECO:0000256" key="3">
    <source>
        <dbReference type="ARBA" id="ARBA00023242"/>
    </source>
</evidence>
<dbReference type="GO" id="GO:0006606">
    <property type="term" value="P:protein import into nucleus"/>
    <property type="evidence" value="ECO:0007669"/>
    <property type="project" value="TreeGrafter"/>
</dbReference>
<evidence type="ECO:0000256" key="2">
    <source>
        <dbReference type="ARBA" id="ARBA00022448"/>
    </source>
</evidence>
<dbReference type="SMART" id="SM00913">
    <property type="entry name" value="IBN_N"/>
    <property type="match status" value="1"/>
</dbReference>
<dbReference type="PANTHER" id="PTHR10997">
    <property type="entry name" value="IMPORTIN-7, 8, 11"/>
    <property type="match status" value="1"/>
</dbReference>
<protein>
    <submittedName>
        <fullName evidence="5">Importin beta SMX1</fullName>
    </submittedName>
</protein>
<dbReference type="SUPFAM" id="SSF48371">
    <property type="entry name" value="ARM repeat"/>
    <property type="match status" value="1"/>
</dbReference>
<dbReference type="GO" id="GO:0005829">
    <property type="term" value="C:cytosol"/>
    <property type="evidence" value="ECO:0007669"/>
    <property type="project" value="TreeGrafter"/>
</dbReference>
<dbReference type="InterPro" id="IPR016024">
    <property type="entry name" value="ARM-type_fold"/>
</dbReference>
<dbReference type="EMBL" id="LPNM01000008">
    <property type="protein sequence ID" value="OEJ84257.1"/>
    <property type="molecule type" value="Genomic_DNA"/>
</dbReference>
<evidence type="ECO:0000313" key="5">
    <source>
        <dbReference type="EMBL" id="OEJ84257.1"/>
    </source>
</evidence>
<proteinExistence type="predicted"/>
<dbReference type="InterPro" id="IPR011989">
    <property type="entry name" value="ARM-like"/>
</dbReference>
<name>A0A1E5RBI3_9ASCO</name>
<feature type="domain" description="Importin N-terminal" evidence="4">
    <location>
        <begin position="29"/>
        <end position="97"/>
    </location>
</feature>
<reference evidence="6" key="1">
    <citation type="journal article" date="2016" name="Genome Announc.">
        <title>Genome sequences of three species of Hanseniaspora isolated from spontaneous wine fermentations.</title>
        <authorList>
            <person name="Sternes P.R."/>
            <person name="Lee D."/>
            <person name="Kutyna D.R."/>
            <person name="Borneman A.R."/>
        </authorList>
    </citation>
    <scope>NUCLEOTIDE SEQUENCE [LARGE SCALE GENOMIC DNA]</scope>
    <source>
        <strain evidence="6">AWRI3579</strain>
    </source>
</reference>
<dbReference type="GO" id="GO:0031267">
    <property type="term" value="F:small GTPase binding"/>
    <property type="evidence" value="ECO:0007669"/>
    <property type="project" value="InterPro"/>
</dbReference>
<dbReference type="InterPro" id="IPR001494">
    <property type="entry name" value="Importin-beta_N"/>
</dbReference>
<sequence length="972" mass="110842">MAALNLDSQVILERLQGTLQSDLAVIKQAEHDLYELQKQDGFCTELVGIVTNQELPAPSRISGCIYLKNKVQRSWPEKISLAEQSFLKDTLVKLLVQECNNNHLRPHLVETLRSILLVDQTWDLTDTCQQLLKSNDPQYTYAGILISFQISFIRRWDVEESRKYFDNFIESIFPILETMADTLKSSQDYQSNELLYLILKIFKYGCFISACPAYFKKDPQAFDRLITLFLELCKKPLPNEVMQLDPMDRSLDKRCKVQKWAYGNLSKMLSKYTRTTSSIDESMVNYVVSNTVPRVLEQYFQIMEIWSSKQLWLSESSLYNLITFLQKICVNDRLWPYIQPHLGTILNHFIVPCISSNEDTVLLYQEDPEEYIRKYFDDNKEDSDSASASSDFLYSVSHKRKEEIPTILKALRDIFASFDINNKESCYKQEAGLRILSTVNTFLTSGVQGSLTSEEFEGIYEHVLLPILALDGQYPFLVARALHCLSFTDYTFKNMDLLSKIFEQAYTKFISSSVEDDATLPLQIEGADALRSLILNNASIHDHIASFVPGMVEKLLKLSEAFEFEMLSQVIESLVENFSEQLKPFAAQLAENLANQYFTVGNTLVNGGDQGNDDQELLAASLISTMTTMVMSMPKVDMIKQFKPVVEFVIGNTQIEIMQDAMELYDSLINSSNDLYGALTEDIWNIYEAIVESFELYANDYFEQYETVFQSLCTYGFPKLPADKIQYVQNFVTIVDRKLDSCDNDFDITVAMNVLTFYTLSLNDIVLLPKCLDLYITYSAMGEDSPLDIEEECIIKLLLASFVVQPQQTLQLLQDGNTALKLFQAMFSCKFVSVFTLKLHILGTMNIFKLLKTAPTVVQGLLSQLSNSFISSIETLPKAIRKKDKMLKGEDIIDGNGFEDGANDEDDEDEFFDPYDDDFKPSAIDNVNVFVEIGSFFKQLPAAEPETYNAIISSLKPEKLATLKDVLEIVQQ</sequence>
<accession>A0A1E5RBI3</accession>
<organism evidence="5 6">
    <name type="scientific">Hanseniaspora osmophila</name>
    <dbReference type="NCBI Taxonomy" id="56408"/>
    <lineage>
        <taxon>Eukaryota</taxon>
        <taxon>Fungi</taxon>
        <taxon>Dikarya</taxon>
        <taxon>Ascomycota</taxon>
        <taxon>Saccharomycotina</taxon>
        <taxon>Saccharomycetes</taxon>
        <taxon>Saccharomycodales</taxon>
        <taxon>Saccharomycodaceae</taxon>
        <taxon>Hanseniaspora</taxon>
    </lineage>
</organism>
<comment type="subcellular location">
    <subcellularLocation>
        <location evidence="1">Nucleus</location>
    </subcellularLocation>
</comment>
<evidence type="ECO:0000259" key="4">
    <source>
        <dbReference type="PROSITE" id="PS50166"/>
    </source>
</evidence>
<dbReference type="STRING" id="56408.A0A1E5RBI3"/>
<dbReference type="PANTHER" id="PTHR10997:SF28">
    <property type="entry name" value="IMPORTIN BETA SMX1"/>
    <property type="match status" value="1"/>
</dbReference>
<comment type="caution">
    <text evidence="5">The sequence shown here is derived from an EMBL/GenBank/DDBJ whole genome shotgun (WGS) entry which is preliminary data.</text>
</comment>
<dbReference type="Gene3D" id="1.25.10.10">
    <property type="entry name" value="Leucine-rich Repeat Variant"/>
    <property type="match status" value="1"/>
</dbReference>
<dbReference type="PROSITE" id="PS50166">
    <property type="entry name" value="IMPORTIN_B_NT"/>
    <property type="match status" value="1"/>
</dbReference>
<keyword evidence="6" id="KW-1185">Reference proteome</keyword>
<keyword evidence="2" id="KW-0813">Transport</keyword>
<gene>
    <name evidence="5" type="ORF">AWRI3579_g2645</name>
</gene>
<evidence type="ECO:0000256" key="1">
    <source>
        <dbReference type="ARBA" id="ARBA00004123"/>
    </source>
</evidence>
<evidence type="ECO:0000313" key="6">
    <source>
        <dbReference type="Proteomes" id="UP000095728"/>
    </source>
</evidence>
<dbReference type="GO" id="GO:0005635">
    <property type="term" value="C:nuclear envelope"/>
    <property type="evidence" value="ECO:0007669"/>
    <property type="project" value="TreeGrafter"/>
</dbReference>
<keyword evidence="3" id="KW-0539">Nucleus</keyword>
<dbReference type="InParanoid" id="A0A1E5RBI3"/>
<dbReference type="OrthoDB" id="760868at2759"/>
<dbReference type="Pfam" id="PF03810">
    <property type="entry name" value="IBN_N"/>
    <property type="match status" value="1"/>
</dbReference>